<evidence type="ECO:0000256" key="2">
    <source>
        <dbReference type="RuleBase" id="RU004508"/>
    </source>
</evidence>
<dbReference type="Gene3D" id="3.90.1150.10">
    <property type="entry name" value="Aspartate Aminotransferase, domain 1"/>
    <property type="match status" value="1"/>
</dbReference>
<organism evidence="3 4">
    <name type="scientific">Dentiradicibacter hellwigii</name>
    <dbReference type="NCBI Taxonomy" id="3149053"/>
    <lineage>
        <taxon>Bacteria</taxon>
        <taxon>Pseudomonadati</taxon>
        <taxon>Pseudomonadota</taxon>
        <taxon>Betaproteobacteria</taxon>
        <taxon>Rhodocyclales</taxon>
        <taxon>Rhodocyclaceae</taxon>
        <taxon>Dentiradicibacter</taxon>
    </lineage>
</organism>
<comment type="caution">
    <text evidence="3">The sequence shown here is derived from an EMBL/GenBank/DDBJ whole genome shotgun (WGS) entry which is preliminary data.</text>
</comment>
<dbReference type="GO" id="GO:0008483">
    <property type="term" value="F:transaminase activity"/>
    <property type="evidence" value="ECO:0007669"/>
    <property type="project" value="UniProtKB-KW"/>
</dbReference>
<dbReference type="Proteomes" id="UP001574673">
    <property type="component" value="Unassembled WGS sequence"/>
</dbReference>
<dbReference type="SUPFAM" id="SSF53383">
    <property type="entry name" value="PLP-dependent transferases"/>
    <property type="match status" value="1"/>
</dbReference>
<dbReference type="EC" id="2.6.1.-" evidence="3"/>
<reference evidence="4" key="1">
    <citation type="submission" date="2024-06" db="EMBL/GenBank/DDBJ databases">
        <title>Radixoralia hellwigii gen. nov., sp nov., isolated from a root canal in the human oral cavity.</title>
        <authorList>
            <person name="Bartsch S."/>
            <person name="Wittmer A."/>
            <person name="Schulz A.-K."/>
            <person name="Neumann-Schaal M."/>
            <person name="Wolf J."/>
            <person name="Gronow S."/>
            <person name="Tennert C."/>
            <person name="Haecker G."/>
            <person name="Cieplik F."/>
            <person name="Al-Ahmad A."/>
        </authorList>
    </citation>
    <scope>NUCLEOTIDE SEQUENCE [LARGE SCALE GENOMIC DNA]</scope>
    <source>
        <strain evidence="4">Wk13</strain>
    </source>
</reference>
<comment type="similarity">
    <text evidence="1 2">Belongs to the DegT/DnrJ/EryC1 family.</text>
</comment>
<dbReference type="CDD" id="cd00616">
    <property type="entry name" value="AHBA_syn"/>
    <property type="match status" value="1"/>
</dbReference>
<dbReference type="EMBL" id="JBEUWX010000002">
    <property type="protein sequence ID" value="MFA9949627.1"/>
    <property type="molecule type" value="Genomic_DNA"/>
</dbReference>
<evidence type="ECO:0000313" key="3">
    <source>
        <dbReference type="EMBL" id="MFA9949627.1"/>
    </source>
</evidence>
<keyword evidence="3" id="KW-0032">Aminotransferase</keyword>
<keyword evidence="3" id="KW-0808">Transferase</keyword>
<dbReference type="InterPro" id="IPR000653">
    <property type="entry name" value="DegT/StrS_aminotransferase"/>
</dbReference>
<evidence type="ECO:0000313" key="4">
    <source>
        <dbReference type="Proteomes" id="UP001574673"/>
    </source>
</evidence>
<sequence>MNHLTNAPTAERPAILGGNPAVTLDQEAANRWPVLTTDDERAVIQILRDGDISTHSVIRQLEQDYREFSGLPYALAHCNGTSALMAAFWAIGLQPGDEVLVPSATFWASVLPLVWLGAVPVFCESEPERLGLDPVDMEKRITACTKAIVVVHLWGMPSKMTEIKALAQKYRLKIIEDASHAQGASWRGQACGTLGDIAVFSLQGGKLAPAGEGGMLLCKDGDYWERAVCFGDITRIIELETPARRFAATSFGIKTRIAPVSAAIARTQLARLAENNQLRNSNLQYLSAGLEALGIHTFLPPPHVERVYFEYLVRPDFASIGLSKQSFIKALQAEGCLAALPRYPLLHQQPFFTEGAFMAVMRPQGGQTPDYSSVSLPVTEAANDSMMKLPSFPWASRELLDQYLTAFEKVIRHADKIARHFDEKR</sequence>
<dbReference type="Pfam" id="PF01041">
    <property type="entry name" value="DegT_DnrJ_EryC1"/>
    <property type="match status" value="1"/>
</dbReference>
<dbReference type="InterPro" id="IPR015424">
    <property type="entry name" value="PyrdxlP-dep_Trfase"/>
</dbReference>
<dbReference type="PANTHER" id="PTHR30244">
    <property type="entry name" value="TRANSAMINASE"/>
    <property type="match status" value="1"/>
</dbReference>
<dbReference type="PIRSF" id="PIRSF000390">
    <property type="entry name" value="PLP_StrS"/>
    <property type="match status" value="1"/>
</dbReference>
<dbReference type="RefSeq" id="WP_418890740.1">
    <property type="nucleotide sequence ID" value="NZ_JBEUWX010000002.1"/>
</dbReference>
<keyword evidence="4" id="KW-1185">Reference proteome</keyword>
<dbReference type="PANTHER" id="PTHR30244:SF34">
    <property type="entry name" value="DTDP-4-AMINO-4,6-DIDEOXYGALACTOSE TRANSAMINASE"/>
    <property type="match status" value="1"/>
</dbReference>
<accession>A0ABV4UD91</accession>
<evidence type="ECO:0000256" key="1">
    <source>
        <dbReference type="ARBA" id="ARBA00037999"/>
    </source>
</evidence>
<dbReference type="InterPro" id="IPR015421">
    <property type="entry name" value="PyrdxlP-dep_Trfase_major"/>
</dbReference>
<gene>
    <name evidence="3" type="ORF">ABCS64_04670</name>
</gene>
<dbReference type="Gene3D" id="3.40.640.10">
    <property type="entry name" value="Type I PLP-dependent aspartate aminotransferase-like (Major domain)"/>
    <property type="match status" value="1"/>
</dbReference>
<dbReference type="InterPro" id="IPR015422">
    <property type="entry name" value="PyrdxlP-dep_Trfase_small"/>
</dbReference>
<keyword evidence="2" id="KW-0663">Pyridoxal phosphate</keyword>
<proteinExistence type="inferred from homology"/>
<name>A0ABV4UD91_9RHOO</name>
<protein>
    <submittedName>
        <fullName evidence="3">DegT/DnrJ/EryC1/StrS family aminotransferase</fullName>
        <ecNumber evidence="3">2.6.1.-</ecNumber>
    </submittedName>
</protein>